<dbReference type="RefSeq" id="WP_188464896.1">
    <property type="nucleotide sequence ID" value="NZ_BAABHU010000010.1"/>
</dbReference>
<organism evidence="2 3">
    <name type="scientific">Marivirga lumbricoides</name>
    <dbReference type="NCBI Taxonomy" id="1046115"/>
    <lineage>
        <taxon>Bacteria</taxon>
        <taxon>Pseudomonadati</taxon>
        <taxon>Bacteroidota</taxon>
        <taxon>Cytophagia</taxon>
        <taxon>Cytophagales</taxon>
        <taxon>Marivirgaceae</taxon>
        <taxon>Marivirga</taxon>
    </lineage>
</organism>
<dbReference type="EMBL" id="BMEC01000010">
    <property type="protein sequence ID" value="GGC42251.1"/>
    <property type="molecule type" value="Genomic_DNA"/>
</dbReference>
<accession>A0ABQ1MKT0</accession>
<comment type="caution">
    <text evidence="2">The sequence shown here is derived from an EMBL/GenBank/DDBJ whole genome shotgun (WGS) entry which is preliminary data.</text>
</comment>
<evidence type="ECO:0000313" key="3">
    <source>
        <dbReference type="Proteomes" id="UP000636010"/>
    </source>
</evidence>
<keyword evidence="3" id="KW-1185">Reference proteome</keyword>
<name>A0ABQ1MKT0_9BACT</name>
<reference evidence="3" key="1">
    <citation type="journal article" date="2019" name="Int. J. Syst. Evol. Microbiol.">
        <title>The Global Catalogue of Microorganisms (GCM) 10K type strain sequencing project: providing services to taxonomists for standard genome sequencing and annotation.</title>
        <authorList>
            <consortium name="The Broad Institute Genomics Platform"/>
            <consortium name="The Broad Institute Genome Sequencing Center for Infectious Disease"/>
            <person name="Wu L."/>
            <person name="Ma J."/>
        </authorList>
    </citation>
    <scope>NUCLEOTIDE SEQUENCE [LARGE SCALE GENOMIC DNA]</scope>
    <source>
        <strain evidence="3">CGMCC 1.10832</strain>
    </source>
</reference>
<evidence type="ECO:0008006" key="4">
    <source>
        <dbReference type="Google" id="ProtNLM"/>
    </source>
</evidence>
<dbReference type="Gene3D" id="2.180.10.10">
    <property type="entry name" value="RHS repeat-associated core"/>
    <property type="match status" value="1"/>
</dbReference>
<sequence>MGCLKLSYYEAGEGIGETAFFSGGSLEKKEGALKNCYNYYPFGLTFNSYKREYSKENTMNTFQDQEVIKDFDLNWVQFKWRNDMPELGRFFNVDPLAEDYYYNSPYAFSENRVIDGIELEGLEWKSIKDDDNKTVINIVNVKVQNNSKLDNTSAMALVMDVMNESEKSYSGVDSDGYKVITKATIDFDSPVSEGDFYIELRDNIEMSGNSISNYAYGKVDKIGDTKSNRIQLNARKAENDREGLIKSGVHELGHTGGLTHPNPNSSAPGKDDNGNYLDSKNVMLHNSDNKSVTPQQLKLINDTIENLQNGF</sequence>
<feature type="region of interest" description="Disordered" evidence="1">
    <location>
        <begin position="251"/>
        <end position="278"/>
    </location>
</feature>
<dbReference type="Proteomes" id="UP000636010">
    <property type="component" value="Unassembled WGS sequence"/>
</dbReference>
<evidence type="ECO:0000256" key="1">
    <source>
        <dbReference type="SAM" id="MobiDB-lite"/>
    </source>
</evidence>
<protein>
    <recommendedName>
        <fullName evidence="4">RHS repeat-associated core domain-containing protein</fullName>
    </recommendedName>
</protein>
<gene>
    <name evidence="2" type="ORF">GCM10011506_29770</name>
</gene>
<proteinExistence type="predicted"/>
<evidence type="ECO:0000313" key="2">
    <source>
        <dbReference type="EMBL" id="GGC42251.1"/>
    </source>
</evidence>